<dbReference type="OrthoDB" id="126403at2759"/>
<evidence type="ECO:0000313" key="3">
    <source>
        <dbReference type="EMBL" id="CEG46968.1"/>
    </source>
</evidence>
<dbReference type="EMBL" id="CCYD01002371">
    <property type="protein sequence ID" value="CEG46968.1"/>
    <property type="molecule type" value="Genomic_DNA"/>
</dbReference>
<dbReference type="GeneID" id="36398691"/>
<organism evidence="3 4">
    <name type="scientific">Plasmopara halstedii</name>
    <name type="common">Downy mildew of sunflower</name>
    <dbReference type="NCBI Taxonomy" id="4781"/>
    <lineage>
        <taxon>Eukaryota</taxon>
        <taxon>Sar</taxon>
        <taxon>Stramenopiles</taxon>
        <taxon>Oomycota</taxon>
        <taxon>Peronosporomycetes</taxon>
        <taxon>Peronosporales</taxon>
        <taxon>Peronosporaceae</taxon>
        <taxon>Plasmopara</taxon>
    </lineage>
</organism>
<accession>A0A0P1B140</accession>
<evidence type="ECO:0000256" key="1">
    <source>
        <dbReference type="SAM" id="Coils"/>
    </source>
</evidence>
<keyword evidence="1" id="KW-0175">Coiled coil</keyword>
<dbReference type="AlphaFoldDB" id="A0A0P1B140"/>
<keyword evidence="4" id="KW-1185">Reference proteome</keyword>
<evidence type="ECO:0000256" key="2">
    <source>
        <dbReference type="SAM" id="MobiDB-lite"/>
    </source>
</evidence>
<reference evidence="4" key="1">
    <citation type="submission" date="2014-09" db="EMBL/GenBank/DDBJ databases">
        <authorList>
            <person name="Sharma Rahul"/>
            <person name="Thines Marco"/>
        </authorList>
    </citation>
    <scope>NUCLEOTIDE SEQUENCE [LARGE SCALE GENOMIC DNA]</scope>
</reference>
<evidence type="ECO:0000313" key="4">
    <source>
        <dbReference type="Proteomes" id="UP000054928"/>
    </source>
</evidence>
<feature type="coiled-coil region" evidence="1">
    <location>
        <begin position="134"/>
        <end position="168"/>
    </location>
</feature>
<name>A0A0P1B140_PLAHL</name>
<proteinExistence type="predicted"/>
<sequence>MDTAVGGIDLRKGCWIHCKWCNSTLKTTPFSLTSWKLHERRKSHIVNGQKSADSWSRPQSTMNSSQASTQGSTLSLSETPKTSLEFHSSQDMNSLTLFRRDFYQNKQKQDRYARDVTNVINAMTSLVSEQHSDIETLNDLVLDMRREIEGLKSQVENLRLKRKQDMAASRKRINKASFHDFNQIASRHVPSVRAQNHKIAYAMNAAPKTNMTDMDIFEKRFRLL</sequence>
<feature type="region of interest" description="Disordered" evidence="2">
    <location>
        <begin position="46"/>
        <end position="80"/>
    </location>
</feature>
<dbReference type="RefSeq" id="XP_024583337.1">
    <property type="nucleotide sequence ID" value="XM_024717882.1"/>
</dbReference>
<dbReference type="Proteomes" id="UP000054928">
    <property type="component" value="Unassembled WGS sequence"/>
</dbReference>
<protein>
    <submittedName>
        <fullName evidence="3">Uncharacterized protein</fullName>
    </submittedName>
</protein>